<dbReference type="SMART" id="SM00174">
    <property type="entry name" value="RHO"/>
    <property type="match status" value="1"/>
</dbReference>
<dbReference type="PROSITE" id="PS51419">
    <property type="entry name" value="RAB"/>
    <property type="match status" value="1"/>
</dbReference>
<evidence type="ECO:0000313" key="3">
    <source>
        <dbReference type="EMBL" id="CAE7361449.1"/>
    </source>
</evidence>
<feature type="transmembrane region" description="Helical" evidence="1">
    <location>
        <begin position="958"/>
        <end position="976"/>
    </location>
</feature>
<organism evidence="3 4">
    <name type="scientific">Symbiodinium natans</name>
    <dbReference type="NCBI Taxonomy" id="878477"/>
    <lineage>
        <taxon>Eukaryota</taxon>
        <taxon>Sar</taxon>
        <taxon>Alveolata</taxon>
        <taxon>Dinophyceae</taxon>
        <taxon>Suessiales</taxon>
        <taxon>Symbiodiniaceae</taxon>
        <taxon>Symbiodinium</taxon>
    </lineage>
</organism>
<keyword evidence="4" id="KW-1185">Reference proteome</keyword>
<dbReference type="SMART" id="SM00558">
    <property type="entry name" value="JmjC"/>
    <property type="match status" value="1"/>
</dbReference>
<dbReference type="PRINTS" id="PR00449">
    <property type="entry name" value="RASTRNSFRMNG"/>
</dbReference>
<dbReference type="EMBL" id="CAJNDS010002179">
    <property type="protein sequence ID" value="CAE7361449.1"/>
    <property type="molecule type" value="Genomic_DNA"/>
</dbReference>
<protein>
    <submittedName>
        <fullName evidence="3">Jmjd7 protein</fullName>
    </submittedName>
</protein>
<keyword evidence="1" id="KW-1133">Transmembrane helix</keyword>
<dbReference type="InterPro" id="IPR003347">
    <property type="entry name" value="JmjC_dom"/>
</dbReference>
<dbReference type="SUPFAM" id="SSF51197">
    <property type="entry name" value="Clavaminate synthase-like"/>
    <property type="match status" value="1"/>
</dbReference>
<reference evidence="3" key="1">
    <citation type="submission" date="2021-02" db="EMBL/GenBank/DDBJ databases">
        <authorList>
            <person name="Dougan E. K."/>
            <person name="Rhodes N."/>
            <person name="Thang M."/>
            <person name="Chan C."/>
        </authorList>
    </citation>
    <scope>NUCLEOTIDE SEQUENCE</scope>
</reference>
<dbReference type="SUPFAM" id="SSF52540">
    <property type="entry name" value="P-loop containing nucleoside triphosphate hydrolases"/>
    <property type="match status" value="1"/>
</dbReference>
<sequence length="1128" mass="126336">MDGAGYGASLRKARPAASHRSLTRLARNIRNFWRPREVPRRNVTQLTTAARTHEFLRDFVALSQPVVLTDLSEDEWPCLTKWSDDHLLSVAGDAQVSVNVTPDGRADSVDSHGRFVQPLEESMCFGEFLGHLRAGSAGDVLYLSRQNDSLREEFPSLLSDVPAVIPLAQEAFGNEPEAVNLWIGDEQSVSSCHKDPYENLYLVVRGEKIFTLMPPASAPFLHEQLCMPATHVRQPDGKLRPILDSAPEVPWIPFDVAGQVDETKFPLFARFRHHLAVEVTVGPGELLYLPAMWYHRVAQQGITIAVNYWHDMQIGHGYVHHQLIRDIFGLDEEEPSVITTYAVRGKEKKGAGRFQLFEDRVPAARAEPVESDAQRTFPVPVRILTPAGEVAVEQQLPGSRTVRSVLETLSVGRPGRLTLLHGTEVVQQSRTLSELNLTEEDSLYLVRKPTGCYTPWSDDGDTEAQTVTFVKCLLIGGAEVGKTSWVRACCREGFVQDYMSTMGAGFKVLRLQSEDGYRLKAHLWDIAGQEEFRTITNAFFRGAEGLMLFFSLQKRETLNEVLRMFEALERKQPECCRRVCMVATHADIADPEVAEKEAEQLAKQRGWLFFAVSNKTQDGIDDPLFAWLDMFLDDLAACRESKDLMQYVTHFSAVFESGCGVAMAGWTKPMLRATLRFEEWGRSPRGRELGRRLKDDPETEAGTQGCSFPAICGYGGCCWNGALTNDCTNPKCPLPHERDAEVFNDLEMGIEVLCGGDWQVLYPRRTQQIRSEESSVMIRLREYPEISGSCSSSGTLHASRSFGETFSSEAKQRMQKERRDALLENSHRRRRGQELEALMLLRVAESRPLRGLGVYVAIPTSLLLVALLVCAAIQPTDARQGALISAIAVILCHGINMGNARLWQIAGGGAAIHWVFVWSHACHRPRLRAYILVCWSSTALGLVVMTVHHSIIGFWQDMMIIWPGVCCCIIGMYMCYDGSVRNLAGPDIPYQTKGNPVEGQEETGERMERTILFEGRVLPDRVCICSWPGKYETAFEKLVSSSAERSVATVFLPKCAAAYGKHSKIPASEQLHGDCWCTPLYGGRKTWGCMWWTLWTANIERAIRSGAELQVPWRSKSEPEQRAKGFRV</sequence>
<dbReference type="GO" id="GO:0003924">
    <property type="term" value="F:GTPase activity"/>
    <property type="evidence" value="ECO:0007669"/>
    <property type="project" value="InterPro"/>
</dbReference>
<dbReference type="CDD" id="cd00154">
    <property type="entry name" value="Rab"/>
    <property type="match status" value="1"/>
</dbReference>
<dbReference type="SMART" id="SM00175">
    <property type="entry name" value="RAB"/>
    <property type="match status" value="1"/>
</dbReference>
<feature type="transmembrane region" description="Helical" evidence="1">
    <location>
        <begin position="929"/>
        <end position="952"/>
    </location>
</feature>
<keyword evidence="1" id="KW-0812">Transmembrane</keyword>
<dbReference type="FunFam" id="3.40.50.300:FF:001447">
    <property type="entry name" value="Ras-related protein Rab-1B"/>
    <property type="match status" value="1"/>
</dbReference>
<dbReference type="InterPro" id="IPR027417">
    <property type="entry name" value="P-loop_NTPase"/>
</dbReference>
<dbReference type="PANTHER" id="PTHR12461:SF99">
    <property type="entry name" value="BIFUNCTIONAL PEPTIDASE AND (3S)-LYSYL HYDROXYLASE JMJD7"/>
    <property type="match status" value="1"/>
</dbReference>
<dbReference type="GO" id="GO:0005525">
    <property type="term" value="F:GTP binding"/>
    <property type="evidence" value="ECO:0007669"/>
    <property type="project" value="InterPro"/>
</dbReference>
<evidence type="ECO:0000313" key="4">
    <source>
        <dbReference type="Proteomes" id="UP000604046"/>
    </source>
</evidence>
<keyword evidence="1" id="KW-0472">Membrane</keyword>
<feature type="transmembrane region" description="Helical" evidence="1">
    <location>
        <begin position="880"/>
        <end position="896"/>
    </location>
</feature>
<dbReference type="PROSITE" id="PS51184">
    <property type="entry name" value="JMJC"/>
    <property type="match status" value="1"/>
</dbReference>
<dbReference type="Gene3D" id="2.60.120.10">
    <property type="entry name" value="Jelly Rolls"/>
    <property type="match status" value="1"/>
</dbReference>
<dbReference type="Gene3D" id="3.40.50.300">
    <property type="entry name" value="P-loop containing nucleotide triphosphate hydrolases"/>
    <property type="match status" value="1"/>
</dbReference>
<feature type="transmembrane region" description="Helical" evidence="1">
    <location>
        <begin position="852"/>
        <end position="873"/>
    </location>
</feature>
<name>A0A812PUP8_9DINO</name>
<dbReference type="InterPro" id="IPR014710">
    <property type="entry name" value="RmlC-like_jellyroll"/>
</dbReference>
<dbReference type="OrthoDB" id="419054at2759"/>
<feature type="transmembrane region" description="Helical" evidence="1">
    <location>
        <begin position="902"/>
        <end position="922"/>
    </location>
</feature>
<dbReference type="Pfam" id="PF13621">
    <property type="entry name" value="Cupin_8"/>
    <property type="match status" value="1"/>
</dbReference>
<gene>
    <name evidence="3" type="primary">Jmjd7</name>
    <name evidence="3" type="ORF">SNAT2548_LOCUS19453</name>
</gene>
<dbReference type="InterPro" id="IPR001806">
    <property type="entry name" value="Small_GTPase"/>
</dbReference>
<feature type="domain" description="JmjC" evidence="2">
    <location>
        <begin position="141"/>
        <end position="325"/>
    </location>
</feature>
<dbReference type="Proteomes" id="UP000604046">
    <property type="component" value="Unassembled WGS sequence"/>
</dbReference>
<dbReference type="PANTHER" id="PTHR12461">
    <property type="entry name" value="HYPOXIA-INDUCIBLE FACTOR 1 ALPHA INHIBITOR-RELATED"/>
    <property type="match status" value="1"/>
</dbReference>
<accession>A0A812PUP8</accession>
<dbReference type="SMART" id="SM00173">
    <property type="entry name" value="RAS"/>
    <property type="match status" value="1"/>
</dbReference>
<proteinExistence type="predicted"/>
<evidence type="ECO:0000259" key="2">
    <source>
        <dbReference type="PROSITE" id="PS51184"/>
    </source>
</evidence>
<dbReference type="Pfam" id="PF00071">
    <property type="entry name" value="Ras"/>
    <property type="match status" value="1"/>
</dbReference>
<dbReference type="InterPro" id="IPR041667">
    <property type="entry name" value="Cupin_8"/>
</dbReference>
<evidence type="ECO:0000256" key="1">
    <source>
        <dbReference type="SAM" id="Phobius"/>
    </source>
</evidence>
<comment type="caution">
    <text evidence="3">The sequence shown here is derived from an EMBL/GenBank/DDBJ whole genome shotgun (WGS) entry which is preliminary data.</text>
</comment>
<dbReference type="AlphaFoldDB" id="A0A812PUP8"/>